<feature type="region of interest" description="Disordered" evidence="6">
    <location>
        <begin position="625"/>
        <end position="693"/>
    </location>
</feature>
<dbReference type="Gene3D" id="1.10.220.150">
    <property type="entry name" value="Arf GTPase activating protein"/>
    <property type="match status" value="1"/>
</dbReference>
<dbReference type="GO" id="GO:0005096">
    <property type="term" value="F:GTPase activator activity"/>
    <property type="evidence" value="ECO:0007669"/>
    <property type="project" value="UniProtKB-KW"/>
</dbReference>
<feature type="domain" description="PH" evidence="7">
    <location>
        <begin position="1696"/>
        <end position="1795"/>
    </location>
</feature>
<dbReference type="Pfam" id="PF00788">
    <property type="entry name" value="RA"/>
    <property type="match status" value="1"/>
</dbReference>
<accession>A0A914A0D8</accession>
<dbReference type="InterPro" id="IPR036770">
    <property type="entry name" value="Ankyrin_rpt-contain_sf"/>
</dbReference>
<dbReference type="SMART" id="SM00105">
    <property type="entry name" value="ArfGap"/>
    <property type="match status" value="1"/>
</dbReference>
<dbReference type="InterPro" id="IPR008936">
    <property type="entry name" value="Rho_GTPase_activation_prot"/>
</dbReference>
<dbReference type="GO" id="GO:0005547">
    <property type="term" value="F:phosphatidylinositol-3,4,5-trisphosphate binding"/>
    <property type="evidence" value="ECO:0007669"/>
    <property type="project" value="TreeGrafter"/>
</dbReference>
<feature type="compositionally biased region" description="Polar residues" evidence="6">
    <location>
        <begin position="892"/>
        <end position="907"/>
    </location>
</feature>
<dbReference type="Gene3D" id="1.25.40.20">
    <property type="entry name" value="Ankyrin repeat-containing domain"/>
    <property type="match status" value="1"/>
</dbReference>
<keyword evidence="13" id="KW-1185">Reference proteome</keyword>
<keyword evidence="1" id="KW-0343">GTPase activation</keyword>
<dbReference type="SUPFAM" id="SSF50729">
    <property type="entry name" value="PH domain-like"/>
    <property type="match status" value="4"/>
</dbReference>
<feature type="compositionally biased region" description="Pro residues" evidence="6">
    <location>
        <begin position="89"/>
        <end position="98"/>
    </location>
</feature>
<feature type="domain" description="PH" evidence="7">
    <location>
        <begin position="1590"/>
        <end position="1686"/>
    </location>
</feature>
<dbReference type="PROSITE" id="PS50115">
    <property type="entry name" value="ARFGAP"/>
    <property type="match status" value="1"/>
</dbReference>
<dbReference type="InterPro" id="IPR001164">
    <property type="entry name" value="ArfGAP_dom"/>
</dbReference>
<dbReference type="PROSITE" id="PS50003">
    <property type="entry name" value="PH_DOMAIN"/>
    <property type="match status" value="4"/>
</dbReference>
<dbReference type="Pfam" id="PF07647">
    <property type="entry name" value="SAM_2"/>
    <property type="match status" value="1"/>
</dbReference>
<feature type="compositionally biased region" description="Pro residues" evidence="6">
    <location>
        <begin position="304"/>
        <end position="313"/>
    </location>
</feature>
<dbReference type="SUPFAM" id="SSF48350">
    <property type="entry name" value="GTPase activation domain, GAP"/>
    <property type="match status" value="1"/>
</dbReference>
<dbReference type="CDD" id="cd00821">
    <property type="entry name" value="PH"/>
    <property type="match status" value="1"/>
</dbReference>
<protein>
    <submittedName>
        <fullName evidence="12">Uncharacterized protein</fullName>
    </submittedName>
</protein>
<dbReference type="SUPFAM" id="SSF57863">
    <property type="entry name" value="ArfGap/RecO-like zinc finger"/>
    <property type="match status" value="1"/>
</dbReference>
<dbReference type="EnsemblMetazoa" id="XM_038201127.1">
    <property type="protein sequence ID" value="XP_038057055.1"/>
    <property type="gene ID" value="LOC119728753"/>
</dbReference>
<evidence type="ECO:0000259" key="9">
    <source>
        <dbReference type="PROSITE" id="PS50115"/>
    </source>
</evidence>
<evidence type="ECO:0000313" key="13">
    <source>
        <dbReference type="Proteomes" id="UP000887568"/>
    </source>
</evidence>
<dbReference type="OMA" id="PRGANRY"/>
<dbReference type="GeneID" id="119728753"/>
<feature type="region of interest" description="Disordered" evidence="6">
    <location>
        <begin position="821"/>
        <end position="1021"/>
    </location>
</feature>
<dbReference type="Gene3D" id="1.10.150.50">
    <property type="entry name" value="Transcription Factor, Ets-1"/>
    <property type="match status" value="1"/>
</dbReference>
<dbReference type="PANTHER" id="PTHR45899">
    <property type="entry name" value="RHO GTPASE ACTIVATING PROTEIN AT 15B, ISOFORM C"/>
    <property type="match status" value="1"/>
</dbReference>
<feature type="domain" description="Ras-associating" evidence="10">
    <location>
        <begin position="2025"/>
        <end position="2112"/>
    </location>
</feature>
<dbReference type="InterPro" id="IPR052227">
    <property type="entry name" value="Arf-Rho-GAP_ANK-PH_domain"/>
</dbReference>
<evidence type="ECO:0000256" key="5">
    <source>
        <dbReference type="PROSITE-ProRule" id="PRU00288"/>
    </source>
</evidence>
<dbReference type="PROSITE" id="PS50200">
    <property type="entry name" value="RA"/>
    <property type="match status" value="1"/>
</dbReference>
<dbReference type="SUPFAM" id="SSF48403">
    <property type="entry name" value="Ankyrin repeat"/>
    <property type="match status" value="1"/>
</dbReference>
<dbReference type="InterPro" id="IPR001849">
    <property type="entry name" value="PH_domain"/>
</dbReference>
<feature type="domain" description="SAM" evidence="8">
    <location>
        <begin position="5"/>
        <end position="69"/>
    </location>
</feature>
<dbReference type="Pfam" id="PF00169">
    <property type="entry name" value="PH"/>
    <property type="match status" value="3"/>
</dbReference>
<proteinExistence type="predicted"/>
<feature type="region of interest" description="Disordered" evidence="6">
    <location>
        <begin position="464"/>
        <end position="557"/>
    </location>
</feature>
<dbReference type="Gene3D" id="2.30.29.30">
    <property type="entry name" value="Pleckstrin-homology domain (PH domain)/Phosphotyrosine-binding domain (PTB)"/>
    <property type="match status" value="5"/>
</dbReference>
<feature type="compositionally biased region" description="Basic and acidic residues" evidence="6">
    <location>
        <begin position="104"/>
        <end position="118"/>
    </location>
</feature>
<dbReference type="Gene3D" id="1.10.555.10">
    <property type="entry name" value="Rho GTPase activation protein"/>
    <property type="match status" value="1"/>
</dbReference>
<evidence type="ECO:0000259" key="8">
    <source>
        <dbReference type="PROSITE" id="PS50105"/>
    </source>
</evidence>
<keyword evidence="3 5" id="KW-0863">Zinc-finger</keyword>
<evidence type="ECO:0000313" key="12">
    <source>
        <dbReference type="EnsemblMetazoa" id="XP_038057055.1"/>
    </source>
</evidence>
<feature type="region of interest" description="Disordered" evidence="6">
    <location>
        <begin position="722"/>
        <end position="754"/>
    </location>
</feature>
<dbReference type="InterPro" id="IPR013761">
    <property type="entry name" value="SAM/pointed_sf"/>
</dbReference>
<dbReference type="SUPFAM" id="SSF54236">
    <property type="entry name" value="Ubiquitin-like"/>
    <property type="match status" value="1"/>
</dbReference>
<name>A0A914A0D8_PATMI</name>
<evidence type="ECO:0000256" key="1">
    <source>
        <dbReference type="ARBA" id="ARBA00022468"/>
    </source>
</evidence>
<dbReference type="SUPFAM" id="SSF47769">
    <property type="entry name" value="SAM/Pointed domain"/>
    <property type="match status" value="1"/>
</dbReference>
<dbReference type="GO" id="GO:0008270">
    <property type="term" value="F:zinc ion binding"/>
    <property type="evidence" value="ECO:0007669"/>
    <property type="project" value="UniProtKB-KW"/>
</dbReference>
<dbReference type="RefSeq" id="XP_038057055.1">
    <property type="nucleotide sequence ID" value="XM_038201127.1"/>
</dbReference>
<feature type="compositionally biased region" description="Pro residues" evidence="6">
    <location>
        <begin position="401"/>
        <end position="437"/>
    </location>
</feature>
<feature type="domain" description="PH" evidence="7">
    <location>
        <begin position="1277"/>
        <end position="1366"/>
    </location>
</feature>
<dbReference type="PROSITE" id="PS50105">
    <property type="entry name" value="SAM_DOMAIN"/>
    <property type="match status" value="1"/>
</dbReference>
<dbReference type="InterPro" id="IPR000159">
    <property type="entry name" value="RA_dom"/>
</dbReference>
<feature type="domain" description="Arf-GAP" evidence="9">
    <location>
        <begin position="1372"/>
        <end position="1495"/>
    </location>
</feature>
<dbReference type="InterPro" id="IPR038508">
    <property type="entry name" value="ArfGAP_dom_sf"/>
</dbReference>
<feature type="compositionally biased region" description="Basic and acidic residues" evidence="6">
    <location>
        <begin position="927"/>
        <end position="940"/>
    </location>
</feature>
<dbReference type="PRINTS" id="PR00405">
    <property type="entry name" value="REVINTRACTNG"/>
</dbReference>
<dbReference type="SMART" id="SM00454">
    <property type="entry name" value="SAM"/>
    <property type="match status" value="1"/>
</dbReference>
<dbReference type="InterPro" id="IPR000198">
    <property type="entry name" value="RhoGAP_dom"/>
</dbReference>
<dbReference type="RefSeq" id="XP_038057056.1">
    <property type="nucleotide sequence ID" value="XM_038201128.1"/>
</dbReference>
<reference evidence="12" key="1">
    <citation type="submission" date="2022-11" db="UniProtKB">
        <authorList>
            <consortium name="EnsemblMetazoa"/>
        </authorList>
    </citation>
    <scope>IDENTIFICATION</scope>
</reference>
<organism evidence="12 13">
    <name type="scientific">Patiria miniata</name>
    <name type="common">Bat star</name>
    <name type="synonym">Asterina miniata</name>
    <dbReference type="NCBI Taxonomy" id="46514"/>
    <lineage>
        <taxon>Eukaryota</taxon>
        <taxon>Metazoa</taxon>
        <taxon>Echinodermata</taxon>
        <taxon>Eleutherozoa</taxon>
        <taxon>Asterozoa</taxon>
        <taxon>Asteroidea</taxon>
        <taxon>Valvatacea</taxon>
        <taxon>Valvatida</taxon>
        <taxon>Asterinidae</taxon>
        <taxon>Patiria</taxon>
    </lineage>
</organism>
<dbReference type="PROSITE" id="PS50238">
    <property type="entry name" value="RHOGAP"/>
    <property type="match status" value="1"/>
</dbReference>
<dbReference type="SMART" id="SM00233">
    <property type="entry name" value="PH"/>
    <property type="match status" value="5"/>
</dbReference>
<dbReference type="OrthoDB" id="29546at2759"/>
<dbReference type="InterPro" id="IPR001660">
    <property type="entry name" value="SAM"/>
</dbReference>
<feature type="compositionally biased region" description="Pro residues" evidence="6">
    <location>
        <begin position="339"/>
        <end position="351"/>
    </location>
</feature>
<dbReference type="Proteomes" id="UP000887568">
    <property type="component" value="Unplaced"/>
</dbReference>
<dbReference type="InterPro" id="IPR029071">
    <property type="entry name" value="Ubiquitin-like_domsf"/>
</dbReference>
<evidence type="ECO:0000256" key="6">
    <source>
        <dbReference type="SAM" id="MobiDB-lite"/>
    </source>
</evidence>
<dbReference type="InterPro" id="IPR011993">
    <property type="entry name" value="PH-like_dom_sf"/>
</dbReference>
<sequence>MAAKKQTTSIQDWLESLDLGHFTNNFLHNGLTELQHVCHLTEDQLSLLGITQRGYQKRVLNHLPTEAEVFLSEFVSSSENAETKTPAEEVPPPMPPRRSIPKQFGKENGHPTEKKPTFDDESYLFHGPTSGTNPVLPPRRPHSEPDKSSSNFPASSVDSEPVPVPPPRTPGSQGNRTAVASEIPSKQSRMRPMPQPRVRSDPSLPARPPPLPGCDEKSETPMPRHRSTPEVPPRVSPSQMTPAIRSSDHFPAPFTVSNIYDDDPCQCVEPPEPEASKSLFPPPILPNPVSQFSAQDEIDEHFPDLPPPPPPKRIPGSTSPAPAKRSLPPVPHPNHHTVPDPPCSDPPPSQPPCLTDNVGPSLSALQMPGDGPLQPSFLSPPPVLPFQSVTPREIEEDNMPSLPPPPPPSVAPTPRIPPRPPSLAEPPVSDIPPPLLPPKDTSGHLRAVQLVGTEEIIMPFSPALLPVIPPRPCPPSASGQIPSDLSPSLPTQKETSRHLDATSAFKKDSETVSNISSIPVIPPRPPPLSAPDQFPSNLPPPPPTLEEMQGHPDVTQPIKTDTVNIFDSAKQNFDPFEFDPFAHADDTVGTFSVDAPLRPPSLFLTPEDLLRYPAPQTNLPQLTAALPSVSEHPVPLLPSRPAPDLSLASRPVPLPPGAKPDSKPSTAASDVIPPIPPVRQDYTHSENQSQALPELSGIDEILSPQPGQVSQSGLRKTPALPARIPAGSEQQGTGDILTRPDTTGADPSMPAGLPHKTSNLIDLSLHDTGMIQFKNVPDENKENFLLDTDSIHEATQSTPSPSLPALDQHDIEDQYSKVHRVPQKTQQLMVDTKDKPSNIPQIPVRPPRIPPRLEPQGEASPTFAAPERPSPIGSTAQDDVFSHSGFEEKGVTSWSSLQVPVSPSALSEGSDRHSYILLSESSSGTHDTSDEKIWPHEHRSLPPIPPVSSSTLDKPSEKDSLQMEDESGEPQKPARPAPPPPVAKPRDRSSAHIPKLPARPVPAVKEFIPQPPPNQKEGEYDLLDASRMVSTSPLRDESLDSPEGIAFKELAQSEESGDDDDSGFDMDSLDYSKATAKQVQDLNLKVSLADRRSKIDLGHVLRMGQAYRPEVPHRPLARTHSRSVDENTRRRLSNKLSQSLQDSHSTAEIPAKVTVLKKKGYLWKQGGQQNNKGFRKRWMDFDGVEMRYYENEKKMSECKGIIPVGTMRDVKNLCGTSRPSFGDTKQYRITLETTGRSFHFAAETLDEGTLWANILMQAILSYKPPPGGFPVGGDMSCPDKKGYVKIEGYFQKRFLAIKGEKLFIYNTEMDFESAVAILDIEMKLASVKELPKNKIQLATPGKIYIMTIENPQEVKEWIEAMKEAILEGLSDHSILDKVYQNSSNTYCAECRMKDPDWASINLGICVCKNCSGLHRNLGVHVSKVRSLKMDTKVWTPALVQVMLKLGNKNSNAFWEANLNEDEKAMPDDTLDRRKMYIVNKYSKKKYCQSRLSTDNNMDKTLFKAASLGNLIECVQLVFSGANVSHKREDGKTALDVAKACNFPTVAEFLNQNINIQSSSARNDAASKVSAQTQKTASIVRHSAHESKQENIQCSGYLHKTGNNKKEFLKRYCTLEHGIFSYFEDKNQPAKNTIEGIDMVLVALTEPRQGHKYCFEIYTSVGRTYLMSAETEEERKQWMKALAKIHSLECMWESLEDFEQAGFLHKKEGAAATNWQRLWFILKGKSLVSYSSTNDELEEIDLRKLISLSRQDSDIASATDHNHTLSIVLPGKNIYLRAETKQAADCWYEAINKVASQGGMALEDQPLTADNVPIIVSQCIDFVATHEGVMTEGIYRLSGTSSVIRKIVTSFMEDSRTARLKEEYSVHDVTGALKKFFRELPDPLLTSKLYQKWTEVASYQDHSIRLQWYQHLLSELPLVNFHTLKMLIGHLKNVSEHSDFNKMYIRNLAAVFGPTLMAASCDSSYVHAEREIAVIADLLTYYNWLYQVSEEEMAKEREKEQKYQEGVAKIKAARASETFSEELIMMEIYMGKKDQGNSINIKISLEHTADQVIRMALEQQRKINDGSWGLFEIIAKGELERWIHGYETVLPQVLQWSKDMAPDNYICLKHNDLILKIEPFMEQATLTDTVKYSESKKSFKKYTFELMNNMVTCYKEKNTSAANTWRVADMKIYVGVEKKRSPPTKWGISFNLNNEEGIRAMCLNDEPSYHFWLAGLLKSKREGTRNLSTNSVVDPSSLTYSPHALSFKSEHEGAFSRASRNFPMSNITSKMSFWRKSRAPSTDDG</sequence>
<dbReference type="SMART" id="SM00324">
    <property type="entry name" value="RhoGAP"/>
    <property type="match status" value="1"/>
</dbReference>
<feature type="domain" description="PH" evidence="7">
    <location>
        <begin position="1155"/>
        <end position="1260"/>
    </location>
</feature>
<feature type="compositionally biased region" description="Pro residues" evidence="6">
    <location>
        <begin position="520"/>
        <end position="529"/>
    </location>
</feature>
<feature type="domain" description="Rho-GAP" evidence="11">
    <location>
        <begin position="1799"/>
        <end position="1985"/>
    </location>
</feature>
<dbReference type="FunFam" id="1.10.220.150:FF:000009">
    <property type="entry name" value="stromal membrane-associated protein 1 isoform X1"/>
    <property type="match status" value="1"/>
</dbReference>
<feature type="compositionally biased region" description="Basic and acidic residues" evidence="6">
    <location>
        <begin position="494"/>
        <end position="510"/>
    </location>
</feature>
<keyword evidence="4" id="KW-0862">Zinc</keyword>
<keyword evidence="2" id="KW-0479">Metal-binding</keyword>
<dbReference type="CDD" id="cd17113">
    <property type="entry name" value="RA_ARAPs"/>
    <property type="match status" value="1"/>
</dbReference>
<evidence type="ECO:0000259" key="10">
    <source>
        <dbReference type="PROSITE" id="PS50200"/>
    </source>
</evidence>
<dbReference type="Gene3D" id="3.10.20.90">
    <property type="entry name" value="Phosphatidylinositol 3-kinase Catalytic Subunit, Chain A, domain 1"/>
    <property type="match status" value="1"/>
</dbReference>
<evidence type="ECO:0000259" key="7">
    <source>
        <dbReference type="PROSITE" id="PS50003"/>
    </source>
</evidence>
<dbReference type="InterPro" id="IPR037278">
    <property type="entry name" value="ARFGAP/RecO"/>
</dbReference>
<dbReference type="EnsemblMetazoa" id="XM_038201128.1">
    <property type="protein sequence ID" value="XP_038057056.1"/>
    <property type="gene ID" value="LOC119728753"/>
</dbReference>
<dbReference type="GO" id="GO:0005737">
    <property type="term" value="C:cytoplasm"/>
    <property type="evidence" value="ECO:0007669"/>
    <property type="project" value="TreeGrafter"/>
</dbReference>
<evidence type="ECO:0000259" key="11">
    <source>
        <dbReference type="PROSITE" id="PS50238"/>
    </source>
</evidence>
<feature type="compositionally biased region" description="Polar residues" evidence="6">
    <location>
        <begin position="477"/>
        <end position="493"/>
    </location>
</feature>
<dbReference type="Pfam" id="PF01412">
    <property type="entry name" value="ArfGap"/>
    <property type="match status" value="1"/>
</dbReference>
<evidence type="ECO:0000256" key="2">
    <source>
        <dbReference type="ARBA" id="ARBA00022723"/>
    </source>
</evidence>
<dbReference type="GO" id="GO:0007165">
    <property type="term" value="P:signal transduction"/>
    <property type="evidence" value="ECO:0007669"/>
    <property type="project" value="InterPro"/>
</dbReference>
<feature type="compositionally biased region" description="Pro residues" evidence="6">
    <location>
        <begin position="843"/>
        <end position="853"/>
    </location>
</feature>
<evidence type="ECO:0000256" key="4">
    <source>
        <dbReference type="ARBA" id="ARBA00022833"/>
    </source>
</evidence>
<evidence type="ECO:0000256" key="3">
    <source>
        <dbReference type="ARBA" id="ARBA00022771"/>
    </source>
</evidence>
<dbReference type="Pfam" id="PF00620">
    <property type="entry name" value="RhoGAP"/>
    <property type="match status" value="1"/>
</dbReference>
<dbReference type="PANTHER" id="PTHR45899:SF2">
    <property type="entry name" value="RHO GTPASE ACTIVATING PROTEIN AT 15B, ISOFORM C"/>
    <property type="match status" value="1"/>
</dbReference>
<feature type="region of interest" description="Disordered" evidence="6">
    <location>
        <begin position="76"/>
        <end position="442"/>
    </location>
</feature>
<feature type="compositionally biased region" description="Pro residues" evidence="6">
    <location>
        <begin position="973"/>
        <end position="983"/>
    </location>
</feature>